<dbReference type="EMBL" id="CP006643">
    <property type="protein sequence ID" value="AGX06730.1"/>
    <property type="molecule type" value="Genomic_DNA"/>
</dbReference>
<dbReference type="Gene3D" id="3.40.50.720">
    <property type="entry name" value="NAD(P)-binding Rossmann-like Domain"/>
    <property type="match status" value="1"/>
</dbReference>
<dbReference type="InterPro" id="IPR052698">
    <property type="entry name" value="MoCofactor_Util/Proc"/>
</dbReference>
<dbReference type="RefSeq" id="WP_009794420.1">
    <property type="nucleotide sequence ID" value="NC_022524.1"/>
</dbReference>
<name>U5LGY8_9BACI</name>
<dbReference type="KEGG" id="bif:N288_24475"/>
<sequence length="334" mass="36352">MEDMHRILEAAAAAGELPIALAVIIHVEGSSYKKEGAAMLLMANGERIGTLTAGCLEEDLAIRAKAVHAEGKSSAVQYDLSSEDDLSWGQGAGCNGVITILLEPITKELRQHLLLLKENLDKGKAVVRIIRLTDSFDLKGEVYIAEDGTKFGSSNFPFTLEVDRKDPILLNETEGGPDLFFVHPIFPVPRLYVFGAGEDARPLVSLAARTGFKVLIVDWRPALCSPEHFPEAAGWIVGKAEEVLDKIIFSKRDFAVIMTHQFEKDRMILARMKDAPLSYIGVLGPARRTERLLGGRTAPEAVHSPAGLPIGAKGPEEIAVSIVGEMIRKLRGRP</sequence>
<feature type="domain" description="XdhC- CoxI" evidence="1">
    <location>
        <begin position="16"/>
        <end position="79"/>
    </location>
</feature>
<dbReference type="OrthoDB" id="9773039at2"/>
<dbReference type="HOGENOM" id="CLU_041115_1_1_9"/>
<keyword evidence="4" id="KW-1185">Reference proteome</keyword>
<dbReference type="AlphaFoldDB" id="U5LGY8"/>
<dbReference type="Pfam" id="PF02625">
    <property type="entry name" value="XdhC_CoxI"/>
    <property type="match status" value="1"/>
</dbReference>
<reference evidence="3 4" key="1">
    <citation type="submission" date="2013-07" db="EMBL/GenBank/DDBJ databases">
        <title>Complete genome sequence of Bacillus infantis NRRL B-14911 that has potential to induce cardiac disease by antigenic mimicry.</title>
        <authorList>
            <person name="Massilamany C."/>
            <person name="Smith T.P.L."/>
            <person name="Loy J.D."/>
            <person name="Barletta R."/>
            <person name="Reddy J."/>
        </authorList>
    </citation>
    <scope>NUCLEOTIDE SEQUENCE [LARGE SCALE GENOMIC DNA]</scope>
    <source>
        <strain evidence="3 4">NRRL B-14911</strain>
    </source>
</reference>
<dbReference type="GeneID" id="97351917"/>
<evidence type="ECO:0000313" key="3">
    <source>
        <dbReference type="EMBL" id="AGX06730.1"/>
    </source>
</evidence>
<dbReference type="InterPro" id="IPR027051">
    <property type="entry name" value="XdhC_Rossmann_dom"/>
</dbReference>
<proteinExistence type="predicted"/>
<protein>
    <submittedName>
        <fullName evidence="3">Xanthine dehydrogenase</fullName>
    </submittedName>
</protein>
<accession>U5LGY8</accession>
<feature type="domain" description="XdhC Rossmann" evidence="2">
    <location>
        <begin position="191"/>
        <end position="326"/>
    </location>
</feature>
<organism evidence="3 4">
    <name type="scientific">Bacillus infantis NRRL B-14911</name>
    <dbReference type="NCBI Taxonomy" id="1367477"/>
    <lineage>
        <taxon>Bacteria</taxon>
        <taxon>Bacillati</taxon>
        <taxon>Bacillota</taxon>
        <taxon>Bacilli</taxon>
        <taxon>Bacillales</taxon>
        <taxon>Bacillaceae</taxon>
        <taxon>Bacillus</taxon>
    </lineage>
</organism>
<dbReference type="PANTHER" id="PTHR30388">
    <property type="entry name" value="ALDEHYDE OXIDOREDUCTASE MOLYBDENUM COFACTOR ASSEMBLY PROTEIN"/>
    <property type="match status" value="1"/>
</dbReference>
<dbReference type="Proteomes" id="UP000017805">
    <property type="component" value="Chromosome"/>
</dbReference>
<evidence type="ECO:0000259" key="1">
    <source>
        <dbReference type="Pfam" id="PF02625"/>
    </source>
</evidence>
<dbReference type="PANTHER" id="PTHR30388:SF6">
    <property type="entry name" value="XANTHINE DEHYDROGENASE SUBUNIT A-RELATED"/>
    <property type="match status" value="1"/>
</dbReference>
<dbReference type="PATRIC" id="fig|1367477.3.peg.4890"/>
<dbReference type="Pfam" id="PF13478">
    <property type="entry name" value="XdhC_C"/>
    <property type="match status" value="1"/>
</dbReference>
<dbReference type="STRING" id="1367477.N288_24475"/>
<dbReference type="InterPro" id="IPR003777">
    <property type="entry name" value="XdhC_CoxI"/>
</dbReference>
<evidence type="ECO:0000313" key="4">
    <source>
        <dbReference type="Proteomes" id="UP000017805"/>
    </source>
</evidence>
<gene>
    <name evidence="3" type="ORF">N288_24475</name>
</gene>
<evidence type="ECO:0000259" key="2">
    <source>
        <dbReference type="Pfam" id="PF13478"/>
    </source>
</evidence>